<dbReference type="GO" id="GO:0016020">
    <property type="term" value="C:membrane"/>
    <property type="evidence" value="ECO:0007669"/>
    <property type="project" value="UniProtKB-SubCell"/>
</dbReference>
<feature type="transmembrane region" description="Helical" evidence="7">
    <location>
        <begin position="341"/>
        <end position="361"/>
    </location>
</feature>
<evidence type="ECO:0000256" key="6">
    <source>
        <dbReference type="ARBA" id="ARBA00023136"/>
    </source>
</evidence>
<feature type="transmembrane region" description="Helical" evidence="7">
    <location>
        <begin position="201"/>
        <end position="228"/>
    </location>
</feature>
<dbReference type="GO" id="GO:0004252">
    <property type="term" value="F:serine-type endopeptidase activity"/>
    <property type="evidence" value="ECO:0007669"/>
    <property type="project" value="InterPro"/>
</dbReference>
<dbReference type="InterPro" id="IPR035952">
    <property type="entry name" value="Rhomboid-like_sf"/>
</dbReference>
<dbReference type="EMBL" id="CP093217">
    <property type="protein sequence ID" value="UQW80323.1"/>
    <property type="molecule type" value="Genomic_DNA"/>
</dbReference>
<dbReference type="GO" id="GO:0006508">
    <property type="term" value="P:proteolysis"/>
    <property type="evidence" value="ECO:0007669"/>
    <property type="project" value="UniProtKB-KW"/>
</dbReference>
<feature type="transmembrane region" description="Helical" evidence="7">
    <location>
        <begin position="292"/>
        <end position="309"/>
    </location>
</feature>
<evidence type="ECO:0000313" key="12">
    <source>
        <dbReference type="Proteomes" id="UP001056588"/>
    </source>
</evidence>
<evidence type="ECO:0000256" key="7">
    <source>
        <dbReference type="SAM" id="Phobius"/>
    </source>
</evidence>
<dbReference type="SUPFAM" id="SSF48452">
    <property type="entry name" value="TPR-like"/>
    <property type="match status" value="1"/>
</dbReference>
<organism evidence="9 11">
    <name type="scientific">Staphylococcus edaphicus</name>
    <dbReference type="NCBI Taxonomy" id="1955013"/>
    <lineage>
        <taxon>Bacteria</taxon>
        <taxon>Bacillati</taxon>
        <taxon>Bacillota</taxon>
        <taxon>Bacilli</taxon>
        <taxon>Bacillales</taxon>
        <taxon>Staphylococcaceae</taxon>
        <taxon>Staphylococcus</taxon>
    </lineage>
</organism>
<keyword evidence="3 7" id="KW-0812">Transmembrane</keyword>
<dbReference type="InterPro" id="IPR022764">
    <property type="entry name" value="Peptidase_S54_rhomboid_dom"/>
</dbReference>
<dbReference type="EC" id="3.4.21.105" evidence="10"/>
<proteinExistence type="inferred from homology"/>
<reference evidence="9" key="1">
    <citation type="journal article" date="2017" name="Appl. Environ. Microbiol.">
        <title>Staphylococcus edaphicus sp. nov., isolated in Antarctica, harbours mecC gene and genomic islands with suspected role in adaptation to extreme environment.</title>
        <authorList>
            <person name="Pantucek R."/>
            <person name="Sedlacek I."/>
            <person name="Indrakova A."/>
            <person name="Vrbovska V."/>
            <person name="Maslanova I."/>
            <person name="Kovarovic V."/>
            <person name="Svec P."/>
            <person name="Kralova S."/>
            <person name="Kristofova L."/>
            <person name="Keklakova J."/>
            <person name="Petras P."/>
            <person name="Doskar J."/>
        </authorList>
    </citation>
    <scope>NUCLEOTIDE SEQUENCE</scope>
    <source>
        <strain evidence="9">CCM 8730</strain>
    </source>
</reference>
<feature type="transmembrane region" description="Helical" evidence="7">
    <location>
        <begin position="315"/>
        <end position="334"/>
    </location>
</feature>
<name>A0A2C6WPT7_9STAP</name>
<evidence type="ECO:0000256" key="3">
    <source>
        <dbReference type="ARBA" id="ARBA00022692"/>
    </source>
</evidence>
<comment type="subcellular location">
    <subcellularLocation>
        <location evidence="1">Membrane</location>
        <topology evidence="1">Multi-pass membrane protein</topology>
    </subcellularLocation>
</comment>
<dbReference type="Proteomes" id="UP000223828">
    <property type="component" value="Unassembled WGS sequence"/>
</dbReference>
<dbReference type="PANTHER" id="PTHR43731:SF14">
    <property type="entry name" value="PRESENILIN-ASSOCIATED RHOMBOID-LIKE PROTEIN, MITOCHONDRIAL"/>
    <property type="match status" value="1"/>
</dbReference>
<evidence type="ECO:0000256" key="1">
    <source>
        <dbReference type="ARBA" id="ARBA00004141"/>
    </source>
</evidence>
<dbReference type="PANTHER" id="PTHR43731">
    <property type="entry name" value="RHOMBOID PROTEASE"/>
    <property type="match status" value="1"/>
</dbReference>
<dbReference type="Gene3D" id="1.20.1540.10">
    <property type="entry name" value="Rhomboid-like"/>
    <property type="match status" value="1"/>
</dbReference>
<dbReference type="Proteomes" id="UP001056588">
    <property type="component" value="Chromosome"/>
</dbReference>
<evidence type="ECO:0000256" key="2">
    <source>
        <dbReference type="ARBA" id="ARBA00009045"/>
    </source>
</evidence>
<reference evidence="10" key="4">
    <citation type="submission" date="2022-03" db="EMBL/GenBank/DDBJ databases">
        <title>Complete Genome Sequence of Staphylococcus edaphicus strain CCM 8731.</title>
        <authorList>
            <person name="Rimmer C.O."/>
            <person name="Thomas J.C."/>
        </authorList>
    </citation>
    <scope>NUCLEOTIDE SEQUENCE</scope>
    <source>
        <strain evidence="10">CCM 8731</strain>
    </source>
</reference>
<dbReference type="InterPro" id="IPR011990">
    <property type="entry name" value="TPR-like_helical_dom_sf"/>
</dbReference>
<dbReference type="InterPro" id="IPR019734">
    <property type="entry name" value="TPR_rpt"/>
</dbReference>
<reference evidence="11" key="2">
    <citation type="submission" date="2017-10" db="EMBL/GenBank/DDBJ databases">
        <title>Staphylococcus edaphicus sp. nov., isolated in Antarctica, harbouring mecC gene and genomic islands essential in adaptation to extreme environment.</title>
        <authorList>
            <person name="Pantucek R."/>
            <person name="Sedlacek I."/>
            <person name="Indrakova A."/>
            <person name="Vrbovska V."/>
            <person name="Maslanova I."/>
            <person name="Kovarovic V."/>
            <person name="Svec P."/>
            <person name="Kralova S."/>
            <person name="Kristofova L."/>
            <person name="Keklakova J."/>
            <person name="Petras P."/>
            <person name="Doskar J."/>
        </authorList>
    </citation>
    <scope>NUCLEOTIDE SEQUENCE [LARGE SCALE GENOMIC DNA]</scope>
    <source>
        <strain evidence="11">CCM 5085</strain>
    </source>
</reference>
<evidence type="ECO:0000256" key="5">
    <source>
        <dbReference type="ARBA" id="ARBA00022989"/>
    </source>
</evidence>
<dbReference type="EMBL" id="MRZN01000008">
    <property type="protein sequence ID" value="PHK49756.1"/>
    <property type="molecule type" value="Genomic_DNA"/>
</dbReference>
<evidence type="ECO:0000313" key="10">
    <source>
        <dbReference type="EMBL" id="UQW80323.1"/>
    </source>
</evidence>
<dbReference type="Pfam" id="PF01694">
    <property type="entry name" value="Rhomboid"/>
    <property type="match status" value="1"/>
</dbReference>
<evidence type="ECO:0000313" key="11">
    <source>
        <dbReference type="Proteomes" id="UP000223828"/>
    </source>
</evidence>
<keyword evidence="5 7" id="KW-1133">Transmembrane helix</keyword>
<keyword evidence="4 10" id="KW-0378">Hydrolase</keyword>
<dbReference type="InterPro" id="IPR050925">
    <property type="entry name" value="Rhomboid_protease_S54"/>
</dbReference>
<keyword evidence="9" id="KW-0645">Protease</keyword>
<protein>
    <submittedName>
        <fullName evidence="9">Rhomboid family intramembrane serine protease</fullName>
        <ecNumber evidence="10">3.4.21.105</ecNumber>
    </submittedName>
</protein>
<dbReference type="AlphaFoldDB" id="A0A2C6WPT7"/>
<feature type="transmembrane region" description="Helical" evidence="7">
    <location>
        <begin position="158"/>
        <end position="181"/>
    </location>
</feature>
<evidence type="ECO:0000313" key="9">
    <source>
        <dbReference type="EMBL" id="PHK49756.1"/>
    </source>
</evidence>
<sequence length="485" mass="56497">MVTEKHYWKCIYTWIKYLNYHVVHKNQDTNEVWLANQRQRSVVIFKYGANSTQEVRFDKSRILENQSNITGLLGFEPKYYELLIFTDKTFTDENLNEHHPINLKIKIIREENHIERMLPNVFIKQFYKRNTKHTKSYYKQRALNTNPIEKHMLKFSPVTYSLIFINVIIWLSMVLFLNRFSDLKLLDLGGLVHFNVVHGEWYRLVTSIFLHYNFEHILMNMLSLFIFGKIVESIVGHWRMLVIYLVAGLFGNFASLSFNTDTVSVGASGAIFGLIGAIFTFMYIGHQYNRKLIGQLLIVLIIMIGLSLFMQNINIVAHIGGFIGGLLITLMGYYFKVNKTYFWIILIIILILFLAAQVRIFTIKEDNIYNSIITKEMKNGHYDDAKDMVQHTINKSYADDETYYLNGLIKTTQDSKAEGIASWERGLRLFPDSGILNYQLAIANRSLDNSDKAKKYIKNALKADPNNRDYINLNKELSDSSDSEN</sequence>
<dbReference type="OrthoDB" id="9813074at2"/>
<evidence type="ECO:0000259" key="8">
    <source>
        <dbReference type="Pfam" id="PF01694"/>
    </source>
</evidence>
<gene>
    <name evidence="9" type="ORF">BTJ66_06690</name>
    <name evidence="10" type="ORF">MNY58_06795</name>
</gene>
<feature type="transmembrane region" description="Helical" evidence="7">
    <location>
        <begin position="240"/>
        <end position="258"/>
    </location>
</feature>
<dbReference type="SUPFAM" id="SSF144091">
    <property type="entry name" value="Rhomboid-like"/>
    <property type="match status" value="1"/>
</dbReference>
<dbReference type="Gene3D" id="1.25.40.10">
    <property type="entry name" value="Tetratricopeptide repeat domain"/>
    <property type="match status" value="1"/>
</dbReference>
<feature type="transmembrane region" description="Helical" evidence="7">
    <location>
        <begin position="264"/>
        <end position="285"/>
    </location>
</feature>
<keyword evidence="12" id="KW-1185">Reference proteome</keyword>
<feature type="domain" description="Peptidase S54 rhomboid" evidence="8">
    <location>
        <begin position="199"/>
        <end position="332"/>
    </location>
</feature>
<comment type="similarity">
    <text evidence="2">Belongs to the peptidase S54 family.</text>
</comment>
<dbReference type="RefSeq" id="WP_099090196.1">
    <property type="nucleotide sequence ID" value="NZ_CP093217.1"/>
</dbReference>
<dbReference type="SMART" id="SM00028">
    <property type="entry name" value="TPR"/>
    <property type="match status" value="2"/>
</dbReference>
<evidence type="ECO:0000256" key="4">
    <source>
        <dbReference type="ARBA" id="ARBA00022801"/>
    </source>
</evidence>
<reference evidence="9" key="3">
    <citation type="submission" date="2017-10" db="EMBL/GenBank/DDBJ databases">
        <authorList>
            <person name="Vrbovska V."/>
            <person name="Kovarovic V."/>
            <person name="Indrakova A."/>
        </authorList>
    </citation>
    <scope>NUCLEOTIDE SEQUENCE</scope>
    <source>
        <strain evidence="9">CCM 8730</strain>
    </source>
</reference>
<keyword evidence="6 7" id="KW-0472">Membrane</keyword>
<accession>A0A2C6WPT7</accession>